<keyword evidence="4" id="KW-1185">Reference proteome</keyword>
<gene>
    <name evidence="3" type="ORF">RT41_GL000194</name>
</gene>
<dbReference type="PANTHER" id="PTHR11927:SF9">
    <property type="entry name" value="L-FUCOSYLTRANSFERASE"/>
    <property type="match status" value="1"/>
</dbReference>
<dbReference type="PANTHER" id="PTHR11927">
    <property type="entry name" value="GALACTOSIDE 2-L-FUCOSYLTRANSFERASE"/>
    <property type="match status" value="1"/>
</dbReference>
<dbReference type="CDD" id="cd11301">
    <property type="entry name" value="Fut1_Fut2_like"/>
    <property type="match status" value="1"/>
</dbReference>
<evidence type="ECO:0000256" key="1">
    <source>
        <dbReference type="ARBA" id="ARBA00022676"/>
    </source>
</evidence>
<evidence type="ECO:0000313" key="3">
    <source>
        <dbReference type="EMBL" id="PCS01430.1"/>
    </source>
</evidence>
<proteinExistence type="predicted"/>
<evidence type="ECO:0008006" key="5">
    <source>
        <dbReference type="Google" id="ProtNLM"/>
    </source>
</evidence>
<reference evidence="3 4" key="1">
    <citation type="submission" date="2014-12" db="EMBL/GenBank/DDBJ databases">
        <title>Draft genome sequences of 10 type strains of Lactococcus.</title>
        <authorList>
            <person name="Sun Z."/>
            <person name="Zhong Z."/>
            <person name="Liu W."/>
            <person name="Zhang W."/>
            <person name="Zhang H."/>
        </authorList>
    </citation>
    <scope>NUCLEOTIDE SEQUENCE [LARGE SCALE GENOMIC DNA]</scope>
    <source>
        <strain evidence="3 4">JCM 16395</strain>
    </source>
</reference>
<dbReference type="AlphaFoldDB" id="A0A2A5RPQ4"/>
<dbReference type="GO" id="GO:0008107">
    <property type="term" value="F:galactoside 2-alpha-L-fucosyltransferase activity"/>
    <property type="evidence" value="ECO:0007669"/>
    <property type="project" value="InterPro"/>
</dbReference>
<dbReference type="GO" id="GO:0005975">
    <property type="term" value="P:carbohydrate metabolic process"/>
    <property type="evidence" value="ECO:0007669"/>
    <property type="project" value="InterPro"/>
</dbReference>
<name>A0A2A5RPQ4_9LACT</name>
<dbReference type="Pfam" id="PF01531">
    <property type="entry name" value="Glyco_transf_11"/>
    <property type="match status" value="1"/>
</dbReference>
<evidence type="ECO:0000313" key="4">
    <source>
        <dbReference type="Proteomes" id="UP000218181"/>
    </source>
</evidence>
<dbReference type="InterPro" id="IPR002516">
    <property type="entry name" value="Glyco_trans_11"/>
</dbReference>
<dbReference type="Proteomes" id="UP000218181">
    <property type="component" value="Unassembled WGS sequence"/>
</dbReference>
<keyword evidence="2" id="KW-0808">Transferase</keyword>
<organism evidence="3 4">
    <name type="scientific">Lactococcus fujiensis JCM 16395</name>
    <dbReference type="NCBI Taxonomy" id="1291764"/>
    <lineage>
        <taxon>Bacteria</taxon>
        <taxon>Bacillati</taxon>
        <taxon>Bacillota</taxon>
        <taxon>Bacilli</taxon>
        <taxon>Lactobacillales</taxon>
        <taxon>Streptococcaceae</taxon>
        <taxon>Lactococcus</taxon>
    </lineage>
</organism>
<dbReference type="STRING" id="1291764.GCA_001311235_00305"/>
<sequence length="331" mass="39437">MVGRLGNQMYRYCFARILQEEVKGELFLDFFDVEKHPDAPFDGWVDQLEKFNTRYTKIHNSSYSKVERIKKRFFPPKGLDIKQQILYFFHRCIIEIIYGKYDNLSFNELPTTWKRYAEYLSKNGLNIFPKTTGTKIFPTKKETIYLDSHFGNASYFTNYNVWLNEDFVNPLCIRDNNISFYQTILNTESVCVTIRRGDFLSKDYKDSFFECGDRYFAEGIKMIKEKIEHPVFFFFSDDLDYASTFAQHTLRDNEIYFIEQSDNSVVEKVTLMSSCKHFIISNSTFSWWVQYLGNSSNKIVVAPEHWYVHRIQSHALIEEESWIRVPDKFLD</sequence>
<dbReference type="EMBL" id="JXJU01000001">
    <property type="protein sequence ID" value="PCS01430.1"/>
    <property type="molecule type" value="Genomic_DNA"/>
</dbReference>
<dbReference type="GO" id="GO:0016020">
    <property type="term" value="C:membrane"/>
    <property type="evidence" value="ECO:0007669"/>
    <property type="project" value="InterPro"/>
</dbReference>
<evidence type="ECO:0000256" key="2">
    <source>
        <dbReference type="ARBA" id="ARBA00022679"/>
    </source>
</evidence>
<comment type="caution">
    <text evidence="3">The sequence shown here is derived from an EMBL/GenBank/DDBJ whole genome shotgun (WGS) entry which is preliminary data.</text>
</comment>
<keyword evidence="1" id="KW-0328">Glycosyltransferase</keyword>
<protein>
    <recommendedName>
        <fullName evidence="5">Glycosyl transferase</fullName>
    </recommendedName>
</protein>
<accession>A0A2A5RPQ4</accession>